<keyword evidence="2" id="KW-0479">Metal-binding</keyword>
<evidence type="ECO:0000313" key="7">
    <source>
        <dbReference type="EMBL" id="EXX55650.1"/>
    </source>
</evidence>
<dbReference type="GO" id="GO:0008270">
    <property type="term" value="F:zinc ion binding"/>
    <property type="evidence" value="ECO:0007669"/>
    <property type="project" value="UniProtKB-KW"/>
</dbReference>
<dbReference type="GO" id="GO:0005634">
    <property type="term" value="C:nucleus"/>
    <property type="evidence" value="ECO:0007669"/>
    <property type="project" value="UniProtKB-SubCell"/>
</dbReference>
<dbReference type="InterPro" id="IPR007021">
    <property type="entry name" value="DUF659"/>
</dbReference>
<dbReference type="SUPFAM" id="SSF53098">
    <property type="entry name" value="Ribonuclease H-like"/>
    <property type="match status" value="1"/>
</dbReference>
<evidence type="ECO:0000313" key="8">
    <source>
        <dbReference type="Proteomes" id="UP000022910"/>
    </source>
</evidence>
<feature type="domain" description="DUF659" evidence="6">
    <location>
        <begin position="180"/>
        <end position="328"/>
    </location>
</feature>
<reference evidence="7 8" key="1">
    <citation type="submission" date="2014-02" db="EMBL/GenBank/DDBJ databases">
        <title>Single nucleus genome sequencing reveals high similarity among nuclei of an endomycorrhizal fungus.</title>
        <authorList>
            <person name="Lin K."/>
            <person name="Geurts R."/>
            <person name="Zhang Z."/>
            <person name="Limpens E."/>
            <person name="Saunders D.G."/>
            <person name="Mu D."/>
            <person name="Pang E."/>
            <person name="Cao H."/>
            <person name="Cha H."/>
            <person name="Lin T."/>
            <person name="Zhou Q."/>
            <person name="Shang Y."/>
            <person name="Li Y."/>
            <person name="Ivanov S."/>
            <person name="Sharma T."/>
            <person name="Velzen R.V."/>
            <person name="Ruijter N.D."/>
            <person name="Aanen D.K."/>
            <person name="Win J."/>
            <person name="Kamoun S."/>
            <person name="Bisseling T."/>
            <person name="Huang S."/>
        </authorList>
    </citation>
    <scope>NUCLEOTIDE SEQUENCE [LARGE SCALE GENOMIC DNA]</scope>
    <source>
        <strain evidence="8">DAOM197198w</strain>
    </source>
</reference>
<dbReference type="InterPro" id="IPR012337">
    <property type="entry name" value="RNaseH-like_sf"/>
</dbReference>
<dbReference type="EMBL" id="JEMT01028064">
    <property type="protein sequence ID" value="EXX55650.1"/>
    <property type="molecule type" value="Genomic_DNA"/>
</dbReference>
<keyword evidence="8" id="KW-1185">Reference proteome</keyword>
<evidence type="ECO:0000256" key="4">
    <source>
        <dbReference type="ARBA" id="ARBA00022833"/>
    </source>
</evidence>
<evidence type="ECO:0000256" key="1">
    <source>
        <dbReference type="ARBA" id="ARBA00004123"/>
    </source>
</evidence>
<evidence type="ECO:0000256" key="3">
    <source>
        <dbReference type="ARBA" id="ARBA00022771"/>
    </source>
</evidence>
<dbReference type="PANTHER" id="PTHR46481:SF10">
    <property type="entry name" value="ZINC FINGER BED DOMAIN-CONTAINING PROTEIN 39"/>
    <property type="match status" value="1"/>
</dbReference>
<keyword evidence="4" id="KW-0862">Zinc</keyword>
<dbReference type="AlphaFoldDB" id="A0A015IN64"/>
<protein>
    <recommendedName>
        <fullName evidence="6">DUF659 domain-containing protein</fullName>
    </recommendedName>
</protein>
<evidence type="ECO:0000256" key="2">
    <source>
        <dbReference type="ARBA" id="ARBA00022723"/>
    </source>
</evidence>
<name>A0A015IN64_RHIIW</name>
<dbReference type="PANTHER" id="PTHR46481">
    <property type="entry name" value="ZINC FINGER BED DOMAIN-CONTAINING PROTEIN 4"/>
    <property type="match status" value="1"/>
</dbReference>
<dbReference type="OrthoDB" id="2369359at2759"/>
<gene>
    <name evidence="7" type="ORF">RirG_223500</name>
</gene>
<keyword evidence="5" id="KW-0539">Nucleus</keyword>
<comment type="caution">
    <text evidence="7">The sequence shown here is derived from an EMBL/GenBank/DDBJ whole genome shotgun (WGS) entry which is preliminary data.</text>
</comment>
<evidence type="ECO:0000256" key="5">
    <source>
        <dbReference type="ARBA" id="ARBA00023242"/>
    </source>
</evidence>
<dbReference type="Pfam" id="PF04937">
    <property type="entry name" value="DUF659"/>
    <property type="match status" value="1"/>
</dbReference>
<organism evidence="7 8">
    <name type="scientific">Rhizophagus irregularis (strain DAOM 197198w)</name>
    <name type="common">Glomus intraradices</name>
    <dbReference type="NCBI Taxonomy" id="1432141"/>
    <lineage>
        <taxon>Eukaryota</taxon>
        <taxon>Fungi</taxon>
        <taxon>Fungi incertae sedis</taxon>
        <taxon>Mucoromycota</taxon>
        <taxon>Glomeromycotina</taxon>
        <taxon>Glomeromycetes</taxon>
        <taxon>Glomerales</taxon>
        <taxon>Glomeraceae</taxon>
        <taxon>Rhizophagus</taxon>
    </lineage>
</organism>
<dbReference type="InterPro" id="IPR052035">
    <property type="entry name" value="ZnF_BED_domain_contain"/>
</dbReference>
<evidence type="ECO:0000259" key="6">
    <source>
        <dbReference type="Pfam" id="PF04937"/>
    </source>
</evidence>
<keyword evidence="3" id="KW-0863">Zinc-finger</keyword>
<proteinExistence type="predicted"/>
<dbReference type="HOGENOM" id="CLU_045439_0_0_1"/>
<comment type="subcellular location">
    <subcellularLocation>
        <location evidence="1">Nucleus</location>
    </subcellularLocation>
</comment>
<sequence length="451" mass="51399">MGKLPHPFRPYFELISNPNNKSNKFAVCLCCIEEYTRNIAITKKECRVINKVKSCYDQLAKCENFKKRYSESEYTEILTLNSNDGNKVIAGKRKEIEGVPCENEVNEDNKRVKVKATTTQALRQAPLTNYISRPLSTQDIPHFRQLFFNMVVSNGLSFSFAENPETCELFRFCIPAVNLPSAKALSGSVLKATSKNLVDSIIITAQNDLNGVTAAFDSWSNIRSEHLFGVVFITSEGKSLTWGAKDISSERSKTSNVISYIKDIMEQAHQHQINIKCFVLDSAGEYAAARRQMRVEYKDKIFLPCMAHQMNLVFGDIFKESVKYKEISTKAIRIVSFFHMASYFAGNLRDEQMLIYNKIIALTRPGDTRWNSYYFCFHSLLKTEAALKSLVAKYSPQRANLRNATTSTYKFLPADIVQIVNDHSFWSILFELQNLLLPLCGFLNKLQKDMA</sequence>
<accession>A0A015IN64</accession>
<dbReference type="Proteomes" id="UP000022910">
    <property type="component" value="Unassembled WGS sequence"/>
</dbReference>